<reference evidence="1" key="2">
    <citation type="journal article" date="2015" name="Data Brief">
        <title>Shoot transcriptome of the giant reed, Arundo donax.</title>
        <authorList>
            <person name="Barrero R.A."/>
            <person name="Guerrero F.D."/>
            <person name="Moolhuijzen P."/>
            <person name="Goolsby J.A."/>
            <person name="Tidwell J."/>
            <person name="Bellgard S.E."/>
            <person name="Bellgard M.I."/>
        </authorList>
    </citation>
    <scope>NUCLEOTIDE SEQUENCE</scope>
    <source>
        <tissue evidence="1">Shoot tissue taken approximately 20 cm above the soil surface</tissue>
    </source>
</reference>
<reference evidence="1" key="1">
    <citation type="submission" date="2014-09" db="EMBL/GenBank/DDBJ databases">
        <authorList>
            <person name="Magalhaes I.L.F."/>
            <person name="Oliveira U."/>
            <person name="Santos F.R."/>
            <person name="Vidigal T.H.D.A."/>
            <person name="Brescovit A.D."/>
            <person name="Santos A.J."/>
        </authorList>
    </citation>
    <scope>NUCLEOTIDE SEQUENCE</scope>
    <source>
        <tissue evidence="1">Shoot tissue taken approximately 20 cm above the soil surface</tissue>
    </source>
</reference>
<name>A0A0A8ZIY8_ARUDO</name>
<accession>A0A0A8ZIY8</accession>
<protein>
    <submittedName>
        <fullName evidence="1">Uncharacterized protein</fullName>
    </submittedName>
</protein>
<organism evidence="1">
    <name type="scientific">Arundo donax</name>
    <name type="common">Giant reed</name>
    <name type="synonym">Donax arundinaceus</name>
    <dbReference type="NCBI Taxonomy" id="35708"/>
    <lineage>
        <taxon>Eukaryota</taxon>
        <taxon>Viridiplantae</taxon>
        <taxon>Streptophyta</taxon>
        <taxon>Embryophyta</taxon>
        <taxon>Tracheophyta</taxon>
        <taxon>Spermatophyta</taxon>
        <taxon>Magnoliopsida</taxon>
        <taxon>Liliopsida</taxon>
        <taxon>Poales</taxon>
        <taxon>Poaceae</taxon>
        <taxon>PACMAD clade</taxon>
        <taxon>Arundinoideae</taxon>
        <taxon>Arundineae</taxon>
        <taxon>Arundo</taxon>
    </lineage>
</organism>
<proteinExistence type="predicted"/>
<sequence>MSPIALLYII</sequence>
<dbReference type="EMBL" id="GBRH01260282">
    <property type="protein sequence ID" value="JAD37613.1"/>
    <property type="molecule type" value="Transcribed_RNA"/>
</dbReference>
<evidence type="ECO:0000313" key="1">
    <source>
        <dbReference type="EMBL" id="JAD37613.1"/>
    </source>
</evidence>